<dbReference type="RefSeq" id="WP_154445307.1">
    <property type="nucleotide sequence ID" value="NZ_WIND01000002.1"/>
</dbReference>
<feature type="compositionally biased region" description="Low complexity" evidence="1">
    <location>
        <begin position="186"/>
        <end position="207"/>
    </location>
</feature>
<gene>
    <name evidence="2" type="ORF">GE300_04480</name>
</gene>
<sequence>MTGSSTEFDMDRTAEDARSAARDLKDEAAGRLAQARDAAVDSAASGAETAKNRTADEVSSVATALRRASDELRQGSPQERTFGQIAESLAELSDGIRDKDLRDLVHDASAIARRNPLAFLGGAALLGFAATRFAKAGQRGQAFGSGTGQGSAYGAGGYGTGAGGYGTTTGDGYRPDISERAEAAMPPRSAAPATAYPAPAVKPSEDS</sequence>
<proteinExistence type="predicted"/>
<comment type="caution">
    <text evidence="2">The sequence shown here is derived from an EMBL/GenBank/DDBJ whole genome shotgun (WGS) entry which is preliminary data.</text>
</comment>
<name>A0A6L5YY06_9RHOB</name>
<evidence type="ECO:0000313" key="2">
    <source>
        <dbReference type="EMBL" id="MSU88879.1"/>
    </source>
</evidence>
<evidence type="ECO:0000313" key="3">
    <source>
        <dbReference type="Proteomes" id="UP000474957"/>
    </source>
</evidence>
<protein>
    <submittedName>
        <fullName evidence="2">Uncharacterized protein</fullName>
    </submittedName>
</protein>
<dbReference type="Proteomes" id="UP000474957">
    <property type="component" value="Unassembled WGS sequence"/>
</dbReference>
<evidence type="ECO:0000256" key="1">
    <source>
        <dbReference type="SAM" id="MobiDB-lite"/>
    </source>
</evidence>
<feature type="region of interest" description="Disordered" evidence="1">
    <location>
        <begin position="1"/>
        <end position="84"/>
    </location>
</feature>
<feature type="compositionally biased region" description="Low complexity" evidence="1">
    <location>
        <begin position="30"/>
        <end position="49"/>
    </location>
</feature>
<reference evidence="2 3" key="1">
    <citation type="submission" date="2019-10" db="EMBL/GenBank/DDBJ databases">
        <title>Cognatihalovulum marinum gen. nov. sp. nov., a new member of the family Rhodobacteraceae isolated from deep seawater of the Northwest Indian Ocean.</title>
        <authorList>
            <person name="Ruan C."/>
            <person name="Wang J."/>
            <person name="Zheng X."/>
            <person name="Song L."/>
            <person name="Zhu Y."/>
            <person name="Huang Y."/>
            <person name="Lu Z."/>
            <person name="Du W."/>
            <person name="Huang L."/>
            <person name="Dai X."/>
        </authorList>
    </citation>
    <scope>NUCLEOTIDE SEQUENCE [LARGE SCALE GENOMIC DNA]</scope>
    <source>
        <strain evidence="2 3">2CG4</strain>
    </source>
</reference>
<feature type="compositionally biased region" description="Basic and acidic residues" evidence="1">
    <location>
        <begin position="9"/>
        <end position="29"/>
    </location>
</feature>
<accession>A0A6L5YY06</accession>
<dbReference type="AlphaFoldDB" id="A0A6L5YY06"/>
<keyword evidence="3" id="KW-1185">Reference proteome</keyword>
<dbReference type="EMBL" id="WIND01000002">
    <property type="protein sequence ID" value="MSU88879.1"/>
    <property type="molecule type" value="Genomic_DNA"/>
</dbReference>
<organism evidence="2 3">
    <name type="scientific">Halovulum marinum</name>
    <dbReference type="NCBI Taxonomy" id="2662447"/>
    <lineage>
        <taxon>Bacteria</taxon>
        <taxon>Pseudomonadati</taxon>
        <taxon>Pseudomonadota</taxon>
        <taxon>Alphaproteobacteria</taxon>
        <taxon>Rhodobacterales</taxon>
        <taxon>Paracoccaceae</taxon>
        <taxon>Halovulum</taxon>
    </lineage>
</organism>
<feature type="region of interest" description="Disordered" evidence="1">
    <location>
        <begin position="169"/>
        <end position="207"/>
    </location>
</feature>
<feature type="compositionally biased region" description="Basic and acidic residues" evidence="1">
    <location>
        <begin position="173"/>
        <end position="182"/>
    </location>
</feature>